<evidence type="ECO:0000313" key="4">
    <source>
        <dbReference type="Proteomes" id="UP000800041"/>
    </source>
</evidence>
<name>A0A6G1GKR2_9PEZI</name>
<dbReference type="InterPro" id="IPR035925">
    <property type="entry name" value="BSD_dom_sf"/>
</dbReference>
<reference evidence="3" key="1">
    <citation type="journal article" date="2020" name="Stud. Mycol.">
        <title>101 Dothideomycetes genomes: a test case for predicting lifestyles and emergence of pathogens.</title>
        <authorList>
            <person name="Haridas S."/>
            <person name="Albert R."/>
            <person name="Binder M."/>
            <person name="Bloem J."/>
            <person name="Labutti K."/>
            <person name="Salamov A."/>
            <person name="Andreopoulos B."/>
            <person name="Baker S."/>
            <person name="Barry K."/>
            <person name="Bills G."/>
            <person name="Bluhm B."/>
            <person name="Cannon C."/>
            <person name="Castanera R."/>
            <person name="Culley D."/>
            <person name="Daum C."/>
            <person name="Ezra D."/>
            <person name="Gonzalez J."/>
            <person name="Henrissat B."/>
            <person name="Kuo A."/>
            <person name="Liang C."/>
            <person name="Lipzen A."/>
            <person name="Lutzoni F."/>
            <person name="Magnuson J."/>
            <person name="Mondo S."/>
            <person name="Nolan M."/>
            <person name="Ohm R."/>
            <person name="Pangilinan J."/>
            <person name="Park H.-J."/>
            <person name="Ramirez L."/>
            <person name="Alfaro M."/>
            <person name="Sun H."/>
            <person name="Tritt A."/>
            <person name="Yoshinaga Y."/>
            <person name="Zwiers L.-H."/>
            <person name="Turgeon B."/>
            <person name="Goodwin S."/>
            <person name="Spatafora J."/>
            <person name="Crous P."/>
            <person name="Grigoriev I."/>
        </authorList>
    </citation>
    <scope>NUCLEOTIDE SEQUENCE</scope>
    <source>
        <strain evidence="3">CBS 113979</strain>
    </source>
</reference>
<dbReference type="Pfam" id="PF03909">
    <property type="entry name" value="BSD"/>
    <property type="match status" value="1"/>
</dbReference>
<dbReference type="SMART" id="SM00751">
    <property type="entry name" value="BSD"/>
    <property type="match status" value="1"/>
</dbReference>
<dbReference type="PANTHER" id="PTHR16019">
    <property type="entry name" value="SYNAPSE-ASSOCIATED PROTEIN"/>
    <property type="match status" value="1"/>
</dbReference>
<dbReference type="InterPro" id="IPR051494">
    <property type="entry name" value="BSD_domain-containing"/>
</dbReference>
<dbReference type="PROSITE" id="PS50858">
    <property type="entry name" value="BSD"/>
    <property type="match status" value="1"/>
</dbReference>
<feature type="region of interest" description="Disordered" evidence="1">
    <location>
        <begin position="1"/>
        <end position="27"/>
    </location>
</feature>
<dbReference type="Gene3D" id="1.10.3970.10">
    <property type="entry name" value="BSD domain"/>
    <property type="match status" value="1"/>
</dbReference>
<evidence type="ECO:0000313" key="3">
    <source>
        <dbReference type="EMBL" id="KAF1981525.1"/>
    </source>
</evidence>
<evidence type="ECO:0000256" key="1">
    <source>
        <dbReference type="SAM" id="MobiDB-lite"/>
    </source>
</evidence>
<protein>
    <submittedName>
        <fullName evidence="3">BSD domain protein</fullName>
    </submittedName>
</protein>
<dbReference type="Proteomes" id="UP000800041">
    <property type="component" value="Unassembled WGS sequence"/>
</dbReference>
<organism evidence="3 4">
    <name type="scientific">Aulographum hederae CBS 113979</name>
    <dbReference type="NCBI Taxonomy" id="1176131"/>
    <lineage>
        <taxon>Eukaryota</taxon>
        <taxon>Fungi</taxon>
        <taxon>Dikarya</taxon>
        <taxon>Ascomycota</taxon>
        <taxon>Pezizomycotina</taxon>
        <taxon>Dothideomycetes</taxon>
        <taxon>Pleosporomycetidae</taxon>
        <taxon>Aulographales</taxon>
        <taxon>Aulographaceae</taxon>
    </lineage>
</organism>
<dbReference type="GO" id="GO:0005737">
    <property type="term" value="C:cytoplasm"/>
    <property type="evidence" value="ECO:0007669"/>
    <property type="project" value="TreeGrafter"/>
</dbReference>
<feature type="domain" description="BSD" evidence="2">
    <location>
        <begin position="235"/>
        <end position="287"/>
    </location>
</feature>
<feature type="compositionally biased region" description="Polar residues" evidence="1">
    <location>
        <begin position="323"/>
        <end position="335"/>
    </location>
</feature>
<dbReference type="EMBL" id="ML977197">
    <property type="protein sequence ID" value="KAF1981525.1"/>
    <property type="molecule type" value="Genomic_DNA"/>
</dbReference>
<dbReference type="SUPFAM" id="SSF140383">
    <property type="entry name" value="BSD domain-like"/>
    <property type="match status" value="1"/>
</dbReference>
<evidence type="ECO:0000259" key="2">
    <source>
        <dbReference type="PROSITE" id="PS50858"/>
    </source>
</evidence>
<feature type="region of interest" description="Disordered" evidence="1">
    <location>
        <begin position="298"/>
        <end position="417"/>
    </location>
</feature>
<feature type="region of interest" description="Disordered" evidence="1">
    <location>
        <begin position="92"/>
        <end position="117"/>
    </location>
</feature>
<gene>
    <name evidence="3" type="ORF">K402DRAFT_457943</name>
</gene>
<dbReference type="OrthoDB" id="73788at2759"/>
<feature type="compositionally biased region" description="Basic and acidic residues" evidence="1">
    <location>
        <begin position="397"/>
        <end position="408"/>
    </location>
</feature>
<dbReference type="AlphaFoldDB" id="A0A6G1GKR2"/>
<accession>A0A6G1GKR2</accession>
<feature type="compositionally biased region" description="Basic and acidic residues" evidence="1">
    <location>
        <begin position="355"/>
        <end position="371"/>
    </location>
</feature>
<sequence>MDAYDHIQEEQYPDDVEKKEGDAKRESTLNTEFQETFKAFSNSPWGTKLGGLWGTVKKQSETYISTAQAEYNTASTTASKGISDLITRTRALSQPTTDDASSSKDAPPPQHPAKPESLTADIAKEASTIFSSLRLTATQKLAEIEKVEDAADEAILRFGSNIRDMLRNAVTITPPVDDASAPGGQTQGGQVLFESKDSEGKRVIHTTRFEAQLHVIHSSLDSFLKDPKSPVWEEWNKDFDVEAKTAEIAKDLEKYEELRRAMEKCVPERIEYKTFWARYYFLRHVVETEEKRRRELLKGASALPTDEPSWDEDSDSDQDDHTATPNPRSSTTTLQAPVPETSSTPTPPSQAKPAEALKPDDKDIPGRRRSGDQLSQPDSDASYDLVSGATSRAPGSPREEKTRVGKVDEESDEEDWE</sequence>
<keyword evidence="4" id="KW-1185">Reference proteome</keyword>
<proteinExistence type="predicted"/>
<dbReference type="InterPro" id="IPR005607">
    <property type="entry name" value="BSD_dom"/>
</dbReference>
<dbReference type="PANTHER" id="PTHR16019:SF5">
    <property type="entry name" value="BSD DOMAIN-CONTAINING PROTEIN 1"/>
    <property type="match status" value="1"/>
</dbReference>
<feature type="compositionally biased region" description="Acidic residues" evidence="1">
    <location>
        <begin position="308"/>
        <end position="318"/>
    </location>
</feature>
<feature type="compositionally biased region" description="Polar residues" evidence="1">
    <location>
        <begin position="92"/>
        <end position="104"/>
    </location>
</feature>